<evidence type="ECO:0000313" key="3">
    <source>
        <dbReference type="Proteomes" id="UP000242715"/>
    </source>
</evidence>
<keyword evidence="3" id="KW-1185">Reference proteome</keyword>
<gene>
    <name evidence="2" type="ORF">TSUD_305950</name>
</gene>
<protein>
    <submittedName>
        <fullName evidence="2">Uncharacterized protein</fullName>
    </submittedName>
</protein>
<evidence type="ECO:0000256" key="1">
    <source>
        <dbReference type="SAM" id="MobiDB-lite"/>
    </source>
</evidence>
<feature type="region of interest" description="Disordered" evidence="1">
    <location>
        <begin position="1"/>
        <end position="21"/>
    </location>
</feature>
<proteinExistence type="predicted"/>
<dbReference type="EMBL" id="DF973264">
    <property type="protein sequence ID" value="GAU23147.1"/>
    <property type="molecule type" value="Genomic_DNA"/>
</dbReference>
<sequence length="64" mass="7521">MEVRLGWSGSSGRRTNGERVERSKARTVFQICGNWRMGREREREMKKVKLNDVVLLVATRERDV</sequence>
<evidence type="ECO:0000313" key="2">
    <source>
        <dbReference type="EMBL" id="GAU23147.1"/>
    </source>
</evidence>
<organism evidence="2 3">
    <name type="scientific">Trifolium subterraneum</name>
    <name type="common">Subterranean clover</name>
    <dbReference type="NCBI Taxonomy" id="3900"/>
    <lineage>
        <taxon>Eukaryota</taxon>
        <taxon>Viridiplantae</taxon>
        <taxon>Streptophyta</taxon>
        <taxon>Embryophyta</taxon>
        <taxon>Tracheophyta</taxon>
        <taxon>Spermatophyta</taxon>
        <taxon>Magnoliopsida</taxon>
        <taxon>eudicotyledons</taxon>
        <taxon>Gunneridae</taxon>
        <taxon>Pentapetalae</taxon>
        <taxon>rosids</taxon>
        <taxon>fabids</taxon>
        <taxon>Fabales</taxon>
        <taxon>Fabaceae</taxon>
        <taxon>Papilionoideae</taxon>
        <taxon>50 kb inversion clade</taxon>
        <taxon>NPAAA clade</taxon>
        <taxon>Hologalegina</taxon>
        <taxon>IRL clade</taxon>
        <taxon>Trifolieae</taxon>
        <taxon>Trifolium</taxon>
    </lineage>
</organism>
<accession>A0A2Z6N269</accession>
<dbReference type="AlphaFoldDB" id="A0A2Z6N269"/>
<dbReference type="Proteomes" id="UP000242715">
    <property type="component" value="Unassembled WGS sequence"/>
</dbReference>
<name>A0A2Z6N269_TRISU</name>
<reference evidence="3" key="1">
    <citation type="journal article" date="2017" name="Front. Plant Sci.">
        <title>Climate Clever Clovers: New Paradigm to Reduce the Environmental Footprint of Ruminants by Breeding Low Methanogenic Forages Utilizing Haplotype Variation.</title>
        <authorList>
            <person name="Kaur P."/>
            <person name="Appels R."/>
            <person name="Bayer P.E."/>
            <person name="Keeble-Gagnere G."/>
            <person name="Wang J."/>
            <person name="Hirakawa H."/>
            <person name="Shirasawa K."/>
            <person name="Vercoe P."/>
            <person name="Stefanova K."/>
            <person name="Durmic Z."/>
            <person name="Nichols P."/>
            <person name="Revell C."/>
            <person name="Isobe S.N."/>
            <person name="Edwards D."/>
            <person name="Erskine W."/>
        </authorList>
    </citation>
    <scope>NUCLEOTIDE SEQUENCE [LARGE SCALE GENOMIC DNA]</scope>
    <source>
        <strain evidence="3">cv. Daliak</strain>
    </source>
</reference>